<keyword evidence="2" id="KW-1185">Reference proteome</keyword>
<proteinExistence type="predicted"/>
<evidence type="ECO:0000313" key="2">
    <source>
        <dbReference type="Proteomes" id="UP000799755"/>
    </source>
</evidence>
<dbReference type="Proteomes" id="UP000799755">
    <property type="component" value="Unassembled WGS sequence"/>
</dbReference>
<evidence type="ECO:0000313" key="1">
    <source>
        <dbReference type="EMBL" id="KAF2475512.1"/>
    </source>
</evidence>
<name>A0ACB6RAF6_9PLEO</name>
<protein>
    <submittedName>
        <fullName evidence="1">Uncharacterized protein</fullName>
    </submittedName>
</protein>
<comment type="caution">
    <text evidence="1">The sequence shown here is derived from an EMBL/GenBank/DDBJ whole genome shotgun (WGS) entry which is preliminary data.</text>
</comment>
<sequence>MLWLVISHQGSPFHIVPADCIAEADVAHRPQSRIVGWAQPILSARIGVAAYSV</sequence>
<accession>A0ACB6RAF6</accession>
<gene>
    <name evidence="1" type="ORF">BDR25DRAFT_301148</name>
</gene>
<organism evidence="1 2">
    <name type="scientific">Lindgomyces ingoldianus</name>
    <dbReference type="NCBI Taxonomy" id="673940"/>
    <lineage>
        <taxon>Eukaryota</taxon>
        <taxon>Fungi</taxon>
        <taxon>Dikarya</taxon>
        <taxon>Ascomycota</taxon>
        <taxon>Pezizomycotina</taxon>
        <taxon>Dothideomycetes</taxon>
        <taxon>Pleosporomycetidae</taxon>
        <taxon>Pleosporales</taxon>
        <taxon>Lindgomycetaceae</taxon>
        <taxon>Lindgomyces</taxon>
    </lineage>
</organism>
<reference evidence="1" key="1">
    <citation type="journal article" date="2020" name="Stud. Mycol.">
        <title>101 Dothideomycetes genomes: a test case for predicting lifestyles and emergence of pathogens.</title>
        <authorList>
            <person name="Haridas S."/>
            <person name="Albert R."/>
            <person name="Binder M."/>
            <person name="Bloem J."/>
            <person name="Labutti K."/>
            <person name="Salamov A."/>
            <person name="Andreopoulos B."/>
            <person name="Baker S."/>
            <person name="Barry K."/>
            <person name="Bills G."/>
            <person name="Bluhm B."/>
            <person name="Cannon C."/>
            <person name="Castanera R."/>
            <person name="Culley D."/>
            <person name="Daum C."/>
            <person name="Ezra D."/>
            <person name="Gonzalez J."/>
            <person name="Henrissat B."/>
            <person name="Kuo A."/>
            <person name="Liang C."/>
            <person name="Lipzen A."/>
            <person name="Lutzoni F."/>
            <person name="Magnuson J."/>
            <person name="Mondo S."/>
            <person name="Nolan M."/>
            <person name="Ohm R."/>
            <person name="Pangilinan J."/>
            <person name="Park H.-J."/>
            <person name="Ramirez L."/>
            <person name="Alfaro M."/>
            <person name="Sun H."/>
            <person name="Tritt A."/>
            <person name="Yoshinaga Y."/>
            <person name="Zwiers L.-H."/>
            <person name="Turgeon B."/>
            <person name="Goodwin S."/>
            <person name="Spatafora J."/>
            <person name="Crous P."/>
            <person name="Grigoriev I."/>
        </authorList>
    </citation>
    <scope>NUCLEOTIDE SEQUENCE</scope>
    <source>
        <strain evidence="1">ATCC 200398</strain>
    </source>
</reference>
<dbReference type="EMBL" id="MU003496">
    <property type="protein sequence ID" value="KAF2475512.1"/>
    <property type="molecule type" value="Genomic_DNA"/>
</dbReference>